<dbReference type="OrthoDB" id="7925971at2"/>
<reference evidence="3" key="1">
    <citation type="submission" date="2018-02" db="EMBL/GenBank/DDBJ databases">
        <authorList>
            <person name="Moore K."/>
            <person name="Momper L."/>
        </authorList>
    </citation>
    <scope>NUCLEOTIDE SEQUENCE [LARGE SCALE GENOMIC DNA]</scope>
    <source>
        <strain evidence="3">ULC18</strain>
    </source>
</reference>
<dbReference type="SUPFAM" id="SSF53254">
    <property type="entry name" value="Phosphoglycerate mutase-like"/>
    <property type="match status" value="1"/>
</dbReference>
<dbReference type="Proteomes" id="UP000239576">
    <property type="component" value="Unassembled WGS sequence"/>
</dbReference>
<dbReference type="AlphaFoldDB" id="A0A2T1DT50"/>
<dbReference type="PANTHER" id="PTHR48100">
    <property type="entry name" value="BROAD-SPECIFICITY PHOSPHATASE YOR283W-RELATED"/>
    <property type="match status" value="1"/>
</dbReference>
<reference evidence="2 3" key="2">
    <citation type="submission" date="2018-03" db="EMBL/GenBank/DDBJ databases">
        <title>The ancient ancestry and fast evolution of plastids.</title>
        <authorList>
            <person name="Moore K.R."/>
            <person name="Magnabosco C."/>
            <person name="Momper L."/>
            <person name="Gold D.A."/>
            <person name="Bosak T."/>
            <person name="Fournier G.P."/>
        </authorList>
    </citation>
    <scope>NUCLEOTIDE SEQUENCE [LARGE SCALE GENOMIC DNA]</scope>
    <source>
        <strain evidence="2 3">ULC18</strain>
    </source>
</reference>
<dbReference type="Gene3D" id="3.40.50.1240">
    <property type="entry name" value="Phosphoglycerate mutase-like"/>
    <property type="match status" value="1"/>
</dbReference>
<evidence type="ECO:0000256" key="1">
    <source>
        <dbReference type="PIRSR" id="PIRSR613078-2"/>
    </source>
</evidence>
<dbReference type="SMART" id="SM00855">
    <property type="entry name" value="PGAM"/>
    <property type="match status" value="1"/>
</dbReference>
<keyword evidence="3" id="KW-1185">Reference proteome</keyword>
<dbReference type="InterPro" id="IPR029033">
    <property type="entry name" value="His_PPase_superfam"/>
</dbReference>
<feature type="binding site" evidence="1">
    <location>
        <position position="63"/>
    </location>
    <ligand>
        <name>substrate</name>
    </ligand>
</feature>
<dbReference type="CDD" id="cd07067">
    <property type="entry name" value="HP_PGM_like"/>
    <property type="match status" value="1"/>
</dbReference>
<comment type="caution">
    <text evidence="2">The sequence shown here is derived from an EMBL/GenBank/DDBJ whole genome shotgun (WGS) entry which is preliminary data.</text>
</comment>
<dbReference type="InterPro" id="IPR050275">
    <property type="entry name" value="PGM_Phosphatase"/>
</dbReference>
<evidence type="ECO:0000313" key="3">
    <source>
        <dbReference type="Proteomes" id="UP000239576"/>
    </source>
</evidence>
<dbReference type="EMBL" id="PVWK01000160">
    <property type="protein sequence ID" value="PSB23564.1"/>
    <property type="molecule type" value="Genomic_DNA"/>
</dbReference>
<sequence>MHRVMKLLFIRHAQSTGNQEKRMQGHGDYALSREGKQQAEKLARSLLAEGWHPSHVYSSPLKRTAQTTQILLDHFQTAPLPAAVSDLIDSAETTIDTTENASGSITVAYTDTLKEFQNGIFQGLTWAEAIHRYPDLCRELEASPDWIQIPGAETPQDARNRANQFIQTVFSRHQNGDQIWIVTHSWILQHLIAELMGCDRSWRLRANNTAIFEFWVDQSRWHRSDQNRFNTDLWQVRRFNDCRHLKN</sequence>
<dbReference type="Pfam" id="PF00300">
    <property type="entry name" value="His_Phos_1"/>
    <property type="match status" value="2"/>
</dbReference>
<protein>
    <submittedName>
        <fullName evidence="2">Histidine phosphatase family protein</fullName>
    </submittedName>
</protein>
<feature type="binding site" evidence="1">
    <location>
        <begin position="11"/>
        <end position="18"/>
    </location>
    <ligand>
        <name>substrate</name>
    </ligand>
</feature>
<dbReference type="InterPro" id="IPR013078">
    <property type="entry name" value="His_Pase_superF_clade-1"/>
</dbReference>
<evidence type="ECO:0000313" key="2">
    <source>
        <dbReference type="EMBL" id="PSB23564.1"/>
    </source>
</evidence>
<accession>A0A2T1DT50</accession>
<organism evidence="2 3">
    <name type="scientific">Stenomitos frigidus ULC18</name>
    <dbReference type="NCBI Taxonomy" id="2107698"/>
    <lineage>
        <taxon>Bacteria</taxon>
        <taxon>Bacillati</taxon>
        <taxon>Cyanobacteriota</taxon>
        <taxon>Cyanophyceae</taxon>
        <taxon>Leptolyngbyales</taxon>
        <taxon>Leptolyngbyaceae</taxon>
        <taxon>Stenomitos</taxon>
    </lineage>
</organism>
<dbReference type="GO" id="GO:0016791">
    <property type="term" value="F:phosphatase activity"/>
    <property type="evidence" value="ECO:0007669"/>
    <property type="project" value="TreeGrafter"/>
</dbReference>
<gene>
    <name evidence="2" type="ORF">C7B82_30225</name>
</gene>
<name>A0A2T1DT50_9CYAN</name>
<proteinExistence type="predicted"/>